<dbReference type="Pfam" id="PF00664">
    <property type="entry name" value="ABC_membrane"/>
    <property type="match status" value="1"/>
</dbReference>
<dbReference type="InterPro" id="IPR027417">
    <property type="entry name" value="P-loop_NTPase"/>
</dbReference>
<dbReference type="EMBL" id="JAVAMP010000016">
    <property type="protein sequence ID" value="MDP5276624.1"/>
    <property type="molecule type" value="Genomic_DNA"/>
</dbReference>
<sequence>MSPFKTYFQFVKPYWKLILITVMIGVVKFGIPLTLPLMMQYVIDDLLTNETIADSEKVSKLIYLLIGALILFIIIRWPIEYLRQYFAQLTTSRILFDIRNRLFDHIQKLSIRFYQNRKVGEIISRFINDVEQTKSIVEVGLMNIWLDLFTLTIALGFMFYLNPVLAFIAISIFPLYAISVKILYKRLKQLTKDRSQALAEMQAYLHERIQGIPVIRSFTLEKVEQDRFGKRNSVYLEKALKQTRWNALTHSVINTLTDIAPLLVIGYGGYQVIQENLTLGAFVAFFGYLNLLYSPLRRLVNSSTVLTQAAASLERMVEFMEEPYDIVDAPHAYPLKKVKGDIDFDHVSFSYLKEGEPVLKDIQFSIKSGETVALVGMSGGGKSSLVGLIPRFFDIDQGVIRIDGHDITNILTKSLRENIGMVLQDNILFSGSVRENILFGKSSATEEEIIRAAEAANAHDFVMELPDGYDTEIGERGVKLSGGQKQRIAIARVFLKDPQILILDEATSALDLESEALIQKSLDRLAKDRTTVIVAHRLSTITHADKIVYMEDGQIKEMGTHQQLMNLNGGYTRLYSVQNLTSDAPVKTTNM</sequence>
<feature type="transmembrane region" description="Helical" evidence="8">
    <location>
        <begin position="61"/>
        <end position="79"/>
    </location>
</feature>
<feature type="domain" description="ABC transmembrane type-1" evidence="10">
    <location>
        <begin position="19"/>
        <end position="308"/>
    </location>
</feature>
<dbReference type="Gene3D" id="3.40.50.300">
    <property type="entry name" value="P-loop containing nucleotide triphosphate hydrolases"/>
    <property type="match status" value="1"/>
</dbReference>
<name>A0ABT9J4V8_9BACL</name>
<evidence type="ECO:0000256" key="2">
    <source>
        <dbReference type="ARBA" id="ARBA00022692"/>
    </source>
</evidence>
<dbReference type="GO" id="GO:0005524">
    <property type="term" value="F:ATP binding"/>
    <property type="evidence" value="ECO:0007669"/>
    <property type="project" value="UniProtKB-KW"/>
</dbReference>
<dbReference type="InterPro" id="IPR003439">
    <property type="entry name" value="ABC_transporter-like_ATP-bd"/>
</dbReference>
<evidence type="ECO:0000256" key="5">
    <source>
        <dbReference type="ARBA" id="ARBA00022989"/>
    </source>
</evidence>
<keyword evidence="5 8" id="KW-1133">Transmembrane helix</keyword>
<feature type="domain" description="ABC transporter" evidence="9">
    <location>
        <begin position="342"/>
        <end position="577"/>
    </location>
</feature>
<keyword evidence="7" id="KW-0175">Coiled coil</keyword>
<dbReference type="Proteomes" id="UP001231941">
    <property type="component" value="Unassembled WGS sequence"/>
</dbReference>
<feature type="transmembrane region" description="Helical" evidence="8">
    <location>
        <begin position="17"/>
        <end position="41"/>
    </location>
</feature>
<keyword evidence="6 8" id="KW-0472">Membrane</keyword>
<protein>
    <submittedName>
        <fullName evidence="11">ABC transporter ATP-binding protein</fullName>
    </submittedName>
</protein>
<feature type="transmembrane region" description="Helical" evidence="8">
    <location>
        <begin position="167"/>
        <end position="184"/>
    </location>
</feature>
<evidence type="ECO:0000256" key="1">
    <source>
        <dbReference type="ARBA" id="ARBA00004651"/>
    </source>
</evidence>
<accession>A0ABT9J4V8</accession>
<evidence type="ECO:0000313" key="11">
    <source>
        <dbReference type="EMBL" id="MDP5276624.1"/>
    </source>
</evidence>
<reference evidence="11 12" key="1">
    <citation type="submission" date="2023-08" db="EMBL/GenBank/DDBJ databases">
        <authorList>
            <person name="Park J.-S."/>
        </authorList>
    </citation>
    <scope>NUCLEOTIDE SEQUENCE [LARGE SCALE GENOMIC DNA]</scope>
    <source>
        <strain evidence="11 12">2205SS18-9</strain>
    </source>
</reference>
<proteinExistence type="predicted"/>
<dbReference type="Gene3D" id="1.20.1560.10">
    <property type="entry name" value="ABC transporter type 1, transmembrane domain"/>
    <property type="match status" value="1"/>
</dbReference>
<feature type="coiled-coil region" evidence="7">
    <location>
        <begin position="180"/>
        <end position="207"/>
    </location>
</feature>
<evidence type="ECO:0000313" key="12">
    <source>
        <dbReference type="Proteomes" id="UP001231941"/>
    </source>
</evidence>
<evidence type="ECO:0000259" key="10">
    <source>
        <dbReference type="PROSITE" id="PS50929"/>
    </source>
</evidence>
<keyword evidence="12" id="KW-1185">Reference proteome</keyword>
<evidence type="ECO:0000256" key="6">
    <source>
        <dbReference type="ARBA" id="ARBA00023136"/>
    </source>
</evidence>
<gene>
    <name evidence="11" type="ORF">Q5Y73_21250</name>
</gene>
<feature type="transmembrane region" description="Helical" evidence="8">
    <location>
        <begin position="276"/>
        <end position="293"/>
    </location>
</feature>
<feature type="transmembrane region" description="Helical" evidence="8">
    <location>
        <begin position="144"/>
        <end position="161"/>
    </location>
</feature>
<comment type="subcellular location">
    <subcellularLocation>
        <location evidence="1">Cell membrane</location>
        <topology evidence="1">Multi-pass membrane protein</topology>
    </subcellularLocation>
</comment>
<dbReference type="RefSeq" id="WP_305993930.1">
    <property type="nucleotide sequence ID" value="NZ_JAVAMP010000016.1"/>
</dbReference>
<dbReference type="PANTHER" id="PTHR43394:SF1">
    <property type="entry name" value="ATP-BINDING CASSETTE SUB-FAMILY B MEMBER 10, MITOCHONDRIAL"/>
    <property type="match status" value="1"/>
</dbReference>
<keyword evidence="2 8" id="KW-0812">Transmembrane</keyword>
<feature type="transmembrane region" description="Helical" evidence="8">
    <location>
        <begin position="247"/>
        <end position="270"/>
    </location>
</feature>
<dbReference type="Pfam" id="PF00005">
    <property type="entry name" value="ABC_tran"/>
    <property type="match status" value="1"/>
</dbReference>
<dbReference type="InterPro" id="IPR017871">
    <property type="entry name" value="ABC_transporter-like_CS"/>
</dbReference>
<evidence type="ECO:0000256" key="3">
    <source>
        <dbReference type="ARBA" id="ARBA00022741"/>
    </source>
</evidence>
<dbReference type="PROSITE" id="PS50893">
    <property type="entry name" value="ABC_TRANSPORTER_2"/>
    <property type="match status" value="1"/>
</dbReference>
<keyword evidence="3" id="KW-0547">Nucleotide-binding</keyword>
<keyword evidence="4 11" id="KW-0067">ATP-binding</keyword>
<comment type="caution">
    <text evidence="11">The sequence shown here is derived from an EMBL/GenBank/DDBJ whole genome shotgun (WGS) entry which is preliminary data.</text>
</comment>
<dbReference type="InterPro" id="IPR039421">
    <property type="entry name" value="Type_1_exporter"/>
</dbReference>
<dbReference type="CDD" id="cd03251">
    <property type="entry name" value="ABCC_MsbA"/>
    <property type="match status" value="1"/>
</dbReference>
<organism evidence="11 12">
    <name type="scientific">Chengkuizengella axinellae</name>
    <dbReference type="NCBI Taxonomy" id="3064388"/>
    <lineage>
        <taxon>Bacteria</taxon>
        <taxon>Bacillati</taxon>
        <taxon>Bacillota</taxon>
        <taxon>Bacilli</taxon>
        <taxon>Bacillales</taxon>
        <taxon>Paenibacillaceae</taxon>
        <taxon>Chengkuizengella</taxon>
    </lineage>
</organism>
<dbReference type="PROSITE" id="PS50929">
    <property type="entry name" value="ABC_TM1F"/>
    <property type="match status" value="1"/>
</dbReference>
<evidence type="ECO:0000259" key="9">
    <source>
        <dbReference type="PROSITE" id="PS50893"/>
    </source>
</evidence>
<evidence type="ECO:0000256" key="7">
    <source>
        <dbReference type="SAM" id="Coils"/>
    </source>
</evidence>
<dbReference type="PANTHER" id="PTHR43394">
    <property type="entry name" value="ATP-DEPENDENT PERMEASE MDL1, MITOCHONDRIAL"/>
    <property type="match status" value="1"/>
</dbReference>
<dbReference type="InterPro" id="IPR003593">
    <property type="entry name" value="AAA+_ATPase"/>
</dbReference>
<dbReference type="InterPro" id="IPR011527">
    <property type="entry name" value="ABC1_TM_dom"/>
</dbReference>
<evidence type="ECO:0000256" key="4">
    <source>
        <dbReference type="ARBA" id="ARBA00022840"/>
    </source>
</evidence>
<evidence type="ECO:0000256" key="8">
    <source>
        <dbReference type="SAM" id="Phobius"/>
    </source>
</evidence>
<dbReference type="SUPFAM" id="SSF52540">
    <property type="entry name" value="P-loop containing nucleoside triphosphate hydrolases"/>
    <property type="match status" value="1"/>
</dbReference>
<dbReference type="PROSITE" id="PS00211">
    <property type="entry name" value="ABC_TRANSPORTER_1"/>
    <property type="match status" value="1"/>
</dbReference>
<dbReference type="SUPFAM" id="SSF90123">
    <property type="entry name" value="ABC transporter transmembrane region"/>
    <property type="match status" value="1"/>
</dbReference>
<dbReference type="SMART" id="SM00382">
    <property type="entry name" value="AAA"/>
    <property type="match status" value="1"/>
</dbReference>
<dbReference type="InterPro" id="IPR036640">
    <property type="entry name" value="ABC1_TM_sf"/>
</dbReference>